<protein>
    <submittedName>
        <fullName evidence="1">Uncharacterized protein</fullName>
    </submittedName>
</protein>
<keyword evidence="2" id="KW-1185">Reference proteome</keyword>
<gene>
    <name evidence="1" type="ORF">CDV31_015127</name>
</gene>
<dbReference type="AlphaFoldDB" id="A0A428SRT1"/>
<evidence type="ECO:0000313" key="1">
    <source>
        <dbReference type="EMBL" id="RSL92489.1"/>
    </source>
</evidence>
<comment type="caution">
    <text evidence="1">The sequence shown here is derived from an EMBL/GenBank/DDBJ whole genome shotgun (WGS) entry which is preliminary data.</text>
</comment>
<sequence length="620" mass="68714">MQDPVRPNDDTYRRLYERGYRTWFKLYEAALSSAPSASILSLENVTPQHPYFPARLELDRNSDASLYAAGTSTWATTEGPCDLPSFKKRYVFRVTTTRPTVLSLSTSSPSGFPKWFGEEGNHTAVLTLAWAYVLSARWAEVIPGGSAIQYTDRRARWLKGDGVSLSVDSDENAAPNELTVIDLGEVTNDAARWWATVLAPGEGWNTCIPHNGRQLKSPWSVKFESDCRLVLTRHANSALPVSPNGIPLSTATRYIFQYATYHNVADQSHAAFVAALLLPTSQGLIKQVCLPVPRFISKPQLKSSTLCSQSYGYSSPWGKDNRQLDRLLTLGCNATGIISLLSSIFVEPDIPCNVCGAWLQGAFAVLASERVQDPHILAHVFMNRSSELGFLWLGSILIGIQNSIMRWARPVAFLIDLHAAAWTNTLVSFVQAPVSKPAQGADVIRRSDEAKLMYLSQTEHHAQPPTVPFRPFGTTAITDCVLEVQLHAQCKGYHGLSYVSWMWDCQDKNQGVQYPAEVTTTPRKLSAEANDDPGNTGPVLYHGLNRERDRSESLTRNMFLWLRGVDGFPVAERAIYGHEWIEGWDSEEESAAPEGDGKSTTTRGIGSWISRTVTQRCNSI</sequence>
<name>A0A428SRT1_9HYPO</name>
<dbReference type="EMBL" id="NIZV01000379">
    <property type="protein sequence ID" value="RSL92489.1"/>
    <property type="molecule type" value="Genomic_DNA"/>
</dbReference>
<proteinExistence type="predicted"/>
<reference evidence="1 2" key="1">
    <citation type="submission" date="2017-06" db="EMBL/GenBank/DDBJ databases">
        <title>Cmopartive genomic analysis of Ambrosia Fusariam Clade fungi.</title>
        <authorList>
            <person name="Stajich J.E."/>
            <person name="Carrillo J."/>
            <person name="Kijimoto T."/>
            <person name="Eskalen A."/>
            <person name="O'Donnell K."/>
            <person name="Kasson M."/>
        </authorList>
    </citation>
    <scope>NUCLEOTIDE SEQUENCE [LARGE SCALE GENOMIC DNA]</scope>
    <source>
        <strain evidence="1 2">NRRL 20438</strain>
    </source>
</reference>
<organism evidence="1 2">
    <name type="scientific">Fusarium ambrosium</name>
    <dbReference type="NCBI Taxonomy" id="131363"/>
    <lineage>
        <taxon>Eukaryota</taxon>
        <taxon>Fungi</taxon>
        <taxon>Dikarya</taxon>
        <taxon>Ascomycota</taxon>
        <taxon>Pezizomycotina</taxon>
        <taxon>Sordariomycetes</taxon>
        <taxon>Hypocreomycetidae</taxon>
        <taxon>Hypocreales</taxon>
        <taxon>Nectriaceae</taxon>
        <taxon>Fusarium</taxon>
        <taxon>Fusarium solani species complex</taxon>
    </lineage>
</organism>
<accession>A0A428SRT1</accession>
<dbReference type="Proteomes" id="UP000288429">
    <property type="component" value="Unassembled WGS sequence"/>
</dbReference>
<evidence type="ECO:0000313" key="2">
    <source>
        <dbReference type="Proteomes" id="UP000288429"/>
    </source>
</evidence>